<dbReference type="AlphaFoldDB" id="A0A9P9FMT8"/>
<dbReference type="PANTHER" id="PTHR13271:SF146">
    <property type="entry name" value="SET DOMAIN-CONTAINING PROTEIN"/>
    <property type="match status" value="1"/>
</dbReference>
<evidence type="ECO:0000313" key="2">
    <source>
        <dbReference type="Proteomes" id="UP000738349"/>
    </source>
</evidence>
<dbReference type="GO" id="GO:0016279">
    <property type="term" value="F:protein-lysine N-methyltransferase activity"/>
    <property type="evidence" value="ECO:0007669"/>
    <property type="project" value="TreeGrafter"/>
</dbReference>
<organism evidence="1 2">
    <name type="scientific">Dactylonectria macrodidyma</name>
    <dbReference type="NCBI Taxonomy" id="307937"/>
    <lineage>
        <taxon>Eukaryota</taxon>
        <taxon>Fungi</taxon>
        <taxon>Dikarya</taxon>
        <taxon>Ascomycota</taxon>
        <taxon>Pezizomycotina</taxon>
        <taxon>Sordariomycetes</taxon>
        <taxon>Hypocreomycetidae</taxon>
        <taxon>Hypocreales</taxon>
        <taxon>Nectriaceae</taxon>
        <taxon>Dactylonectria</taxon>
    </lineage>
</organism>
<dbReference type="OrthoDB" id="42889at2759"/>
<dbReference type="PANTHER" id="PTHR13271">
    <property type="entry name" value="UNCHARACTERIZED PUTATIVE METHYLTRANSFERASE"/>
    <property type="match status" value="1"/>
</dbReference>
<reference evidence="1" key="1">
    <citation type="journal article" date="2021" name="Nat. Commun.">
        <title>Genetic determinants of endophytism in the Arabidopsis root mycobiome.</title>
        <authorList>
            <person name="Mesny F."/>
            <person name="Miyauchi S."/>
            <person name="Thiergart T."/>
            <person name="Pickel B."/>
            <person name="Atanasova L."/>
            <person name="Karlsson M."/>
            <person name="Huettel B."/>
            <person name="Barry K.W."/>
            <person name="Haridas S."/>
            <person name="Chen C."/>
            <person name="Bauer D."/>
            <person name="Andreopoulos W."/>
            <person name="Pangilinan J."/>
            <person name="LaButti K."/>
            <person name="Riley R."/>
            <person name="Lipzen A."/>
            <person name="Clum A."/>
            <person name="Drula E."/>
            <person name="Henrissat B."/>
            <person name="Kohler A."/>
            <person name="Grigoriev I.V."/>
            <person name="Martin F.M."/>
            <person name="Hacquard S."/>
        </authorList>
    </citation>
    <scope>NUCLEOTIDE SEQUENCE</scope>
    <source>
        <strain evidence="1">MPI-CAGE-AT-0147</strain>
    </source>
</reference>
<sequence>MATSEHALALVAWATSHGARLHPSVEVYQDEVTGLSFRVKPDSETGTKPWDQIVSLPTSLSLSYLDALPGRASPERDGQAPAFPPSFMEQTPPHVVGRFVLAAHFVLGDASFWAPYIRALPQPDQVESWALPPFWPDDEAELLDGTNIEIGITQIRSTVKREFKAAQKLLLMSGWAPNLASRFSLALYQWAYCIFSSRSFRPSLVLSAADRETLPTGVGPDDFSVLLPLFDVGNHDMTQEVRWELDEARPSCDLRVAKAYQPGEQVFNNYSMKTNAELLLGYGFMLPETDALHNDYVHVRKRRQDESAAVPEEHYISLRPINHPSSLLARTKQTIHLSDKTVLIGALQHVQTDMAWDIFCSMAPPENHHWFLPVDASLQGEAAVQARQEDIFSHKVNREVRQVLQQTVAIIQHKAMMDLERLRETDVEVVGGGDLTRNQQLALDYRARCMRVLHNTLEATDNDEVLWANEE</sequence>
<protein>
    <recommendedName>
        <fullName evidence="3">SET domain-containing protein</fullName>
    </recommendedName>
</protein>
<proteinExistence type="predicted"/>
<accession>A0A9P9FMT8</accession>
<name>A0A9P9FMT8_9HYPO</name>
<dbReference type="EMBL" id="JAGMUV010000003">
    <property type="protein sequence ID" value="KAH7165453.1"/>
    <property type="molecule type" value="Genomic_DNA"/>
</dbReference>
<dbReference type="InterPro" id="IPR046341">
    <property type="entry name" value="SET_dom_sf"/>
</dbReference>
<dbReference type="Proteomes" id="UP000738349">
    <property type="component" value="Unassembled WGS sequence"/>
</dbReference>
<dbReference type="InterPro" id="IPR050600">
    <property type="entry name" value="SETD3_SETD6_MTase"/>
</dbReference>
<dbReference type="SUPFAM" id="SSF82199">
    <property type="entry name" value="SET domain"/>
    <property type="match status" value="1"/>
</dbReference>
<evidence type="ECO:0000313" key="1">
    <source>
        <dbReference type="EMBL" id="KAH7165453.1"/>
    </source>
</evidence>
<evidence type="ECO:0008006" key="3">
    <source>
        <dbReference type="Google" id="ProtNLM"/>
    </source>
</evidence>
<dbReference type="GO" id="GO:0005634">
    <property type="term" value="C:nucleus"/>
    <property type="evidence" value="ECO:0007669"/>
    <property type="project" value="TreeGrafter"/>
</dbReference>
<gene>
    <name evidence="1" type="ORF">EDB81DRAFT_253360</name>
</gene>
<keyword evidence="2" id="KW-1185">Reference proteome</keyword>
<comment type="caution">
    <text evidence="1">The sequence shown here is derived from an EMBL/GenBank/DDBJ whole genome shotgun (WGS) entry which is preliminary data.</text>
</comment>
<dbReference type="Gene3D" id="3.90.1410.10">
    <property type="entry name" value="set domain protein methyltransferase, domain 1"/>
    <property type="match status" value="1"/>
</dbReference>